<organism evidence="3 4">
    <name type="scientific">Populus deltoides</name>
    <name type="common">Eastern poplar</name>
    <name type="synonym">Eastern cottonwood</name>
    <dbReference type="NCBI Taxonomy" id="3696"/>
    <lineage>
        <taxon>Eukaryota</taxon>
        <taxon>Viridiplantae</taxon>
        <taxon>Streptophyta</taxon>
        <taxon>Embryophyta</taxon>
        <taxon>Tracheophyta</taxon>
        <taxon>Spermatophyta</taxon>
        <taxon>Magnoliopsida</taxon>
        <taxon>eudicotyledons</taxon>
        <taxon>Gunneridae</taxon>
        <taxon>Pentapetalae</taxon>
        <taxon>rosids</taxon>
        <taxon>fabids</taxon>
        <taxon>Malpighiales</taxon>
        <taxon>Salicaceae</taxon>
        <taxon>Saliceae</taxon>
        <taxon>Populus</taxon>
    </lineage>
</organism>
<dbReference type="Proteomes" id="UP000807159">
    <property type="component" value="Chromosome 8"/>
</dbReference>
<dbReference type="AlphaFoldDB" id="A0A8T2Y6X6"/>
<keyword evidence="1" id="KW-0812">Transmembrane</keyword>
<gene>
    <name evidence="3" type="ORF">H0E87_015945</name>
</gene>
<reference evidence="3" key="1">
    <citation type="journal article" date="2021" name="J. Hered.">
        <title>Genome Assembly of Salicaceae Populus deltoides (Eastern Cottonwood) I-69 Based on Nanopore Sequencing and Hi-C Technologies.</title>
        <authorList>
            <person name="Bai S."/>
            <person name="Wu H."/>
            <person name="Zhang J."/>
            <person name="Pan Z."/>
            <person name="Zhao W."/>
            <person name="Li Z."/>
            <person name="Tong C."/>
        </authorList>
    </citation>
    <scope>NUCLEOTIDE SEQUENCE</scope>
    <source>
        <tissue evidence="3">Leaf</tissue>
    </source>
</reference>
<keyword evidence="1" id="KW-0472">Membrane</keyword>
<evidence type="ECO:0008006" key="5">
    <source>
        <dbReference type="Google" id="ProtNLM"/>
    </source>
</evidence>
<keyword evidence="2" id="KW-0732">Signal</keyword>
<feature type="signal peptide" evidence="2">
    <location>
        <begin position="1"/>
        <end position="31"/>
    </location>
</feature>
<sequence length="159" mass="16741">MAQYASTIFRLWVLSAVLVGVSIFCCNLGKADEGEDVPQTGTGIIGGVPQTGTGTGTGTIGGVPQTGTGTIGGVPQTGTGIVDADPAEIVAKALLCFSDKYVSWILVLSTHGRMHAVEPVEICRSIIMVPLPGVAFMRLFLTCMLILPIKFIVFFTFLY</sequence>
<evidence type="ECO:0000256" key="2">
    <source>
        <dbReference type="SAM" id="SignalP"/>
    </source>
</evidence>
<protein>
    <recommendedName>
        <fullName evidence="5">Glycine-rich protein</fullName>
    </recommendedName>
</protein>
<evidence type="ECO:0000313" key="3">
    <source>
        <dbReference type="EMBL" id="KAH8500913.1"/>
    </source>
</evidence>
<dbReference type="EMBL" id="JACEGQ020000008">
    <property type="protein sequence ID" value="KAH8500913.1"/>
    <property type="molecule type" value="Genomic_DNA"/>
</dbReference>
<evidence type="ECO:0000313" key="4">
    <source>
        <dbReference type="Proteomes" id="UP000807159"/>
    </source>
</evidence>
<keyword evidence="4" id="KW-1185">Reference proteome</keyword>
<evidence type="ECO:0000256" key="1">
    <source>
        <dbReference type="SAM" id="Phobius"/>
    </source>
</evidence>
<proteinExistence type="predicted"/>
<keyword evidence="1" id="KW-1133">Transmembrane helix</keyword>
<accession>A0A8T2Y6X6</accession>
<comment type="caution">
    <text evidence="3">The sequence shown here is derived from an EMBL/GenBank/DDBJ whole genome shotgun (WGS) entry which is preliminary data.</text>
</comment>
<feature type="chain" id="PRO_5035892462" description="Glycine-rich protein" evidence="2">
    <location>
        <begin position="32"/>
        <end position="159"/>
    </location>
</feature>
<feature type="transmembrane region" description="Helical" evidence="1">
    <location>
        <begin position="135"/>
        <end position="158"/>
    </location>
</feature>
<name>A0A8T2Y6X6_POPDE</name>